<keyword evidence="3" id="KW-1185">Reference proteome</keyword>
<comment type="caution">
    <text evidence="2">The sequence shown here is derived from an EMBL/GenBank/DDBJ whole genome shotgun (WGS) entry which is preliminary data.</text>
</comment>
<evidence type="ECO:0000256" key="1">
    <source>
        <dbReference type="SAM" id="Phobius"/>
    </source>
</evidence>
<protein>
    <submittedName>
        <fullName evidence="2">Cell surface protein</fullName>
    </submittedName>
</protein>
<dbReference type="InterPro" id="IPR008969">
    <property type="entry name" value="CarboxyPept-like_regulatory"/>
</dbReference>
<keyword evidence="1" id="KW-1133">Transmembrane helix</keyword>
<reference evidence="2 3" key="1">
    <citation type="submission" date="2016-12" db="EMBL/GenBank/DDBJ databases">
        <title>Discovery of methanogenic haloarchaea.</title>
        <authorList>
            <person name="Sorokin D.Y."/>
            <person name="Makarova K.S."/>
            <person name="Abbas B."/>
            <person name="Ferrer M."/>
            <person name="Golyshin P.N."/>
        </authorList>
    </citation>
    <scope>NUCLEOTIDE SEQUENCE [LARGE SCALE GENOMIC DNA]</scope>
    <source>
        <strain evidence="2">AMET1</strain>
    </source>
</reference>
<evidence type="ECO:0000313" key="2">
    <source>
        <dbReference type="EMBL" id="OUJ19003.1"/>
    </source>
</evidence>
<name>A0A1Y3GFC3_9EURY</name>
<evidence type="ECO:0000313" key="3">
    <source>
        <dbReference type="Proteomes" id="UP000195137"/>
    </source>
</evidence>
<gene>
    <name evidence="2" type="ORF">AMET1_0654</name>
</gene>
<dbReference type="Gene3D" id="2.60.40.1120">
    <property type="entry name" value="Carboxypeptidase-like, regulatory domain"/>
    <property type="match status" value="1"/>
</dbReference>
<dbReference type="SUPFAM" id="SSF49464">
    <property type="entry name" value="Carboxypeptidase regulatory domain-like"/>
    <property type="match status" value="1"/>
</dbReference>
<dbReference type="EMBL" id="MRZU01000003">
    <property type="protein sequence ID" value="OUJ19003.1"/>
    <property type="molecule type" value="Genomic_DNA"/>
</dbReference>
<proteinExistence type="predicted"/>
<keyword evidence="1" id="KW-0812">Transmembrane</keyword>
<keyword evidence="1" id="KW-0472">Membrane</keyword>
<dbReference type="AlphaFoldDB" id="A0A1Y3GFC3"/>
<dbReference type="Proteomes" id="UP000195137">
    <property type="component" value="Unassembled WGS sequence"/>
</dbReference>
<sequence length="328" mass="36157">MKSSSKRNISVLIGVALLVLVFTLGSVAAVSAEQEYIDPRIQPSDVVKGDNVTFTMQMCTPIDIVDGEFEDPDHFKDIMDSMLQFAALDDERNSYIGIDVRDISIEIPDNKVENLEVDDIYAIMGGETDENISAELVKTQFDQITLFVDTENPEYGAFEVSFITDPYQEIDEENEEARLCCVEMKWITGEETVSGDYSIRASATPLGCESKVFTVADGQLSIDGPEEVVIGEEAEYEITDQHGEPVENATVTTENQEVTTDEDGVAVITFEDTGTFNVQAEKTNELIYLSDDMYTQVTSELPGFTLIIALIALIGAVGAYALINKKKQ</sequence>
<feature type="transmembrane region" description="Helical" evidence="1">
    <location>
        <begin position="301"/>
        <end position="323"/>
    </location>
</feature>
<organism evidence="2 3">
    <name type="scientific">Methanonatronarchaeum thermophilum</name>
    <dbReference type="NCBI Taxonomy" id="1927129"/>
    <lineage>
        <taxon>Archaea</taxon>
        <taxon>Methanobacteriati</taxon>
        <taxon>Methanobacteriota</taxon>
        <taxon>Methanonatronarchaeia</taxon>
        <taxon>Methanonatronarchaeales</taxon>
        <taxon>Methanonatronarchaeaceae</taxon>
        <taxon>Methanonatronarchaeum</taxon>
    </lineage>
</organism>
<accession>A0A1Y3GFC3</accession>
<dbReference type="RefSeq" id="WP_086637053.1">
    <property type="nucleotide sequence ID" value="NZ_MRZU01000003.1"/>
</dbReference>